<dbReference type="GO" id="GO:0005886">
    <property type="term" value="C:plasma membrane"/>
    <property type="evidence" value="ECO:0007669"/>
    <property type="project" value="UniProtKB-SubCell"/>
</dbReference>
<evidence type="ECO:0000256" key="5">
    <source>
        <dbReference type="ARBA" id="ARBA00023136"/>
    </source>
</evidence>
<dbReference type="Pfam" id="PF09976">
    <property type="entry name" value="TPR_21"/>
    <property type="match status" value="1"/>
</dbReference>
<reference evidence="11 12" key="1">
    <citation type="submission" date="2020-08" db="EMBL/GenBank/DDBJ databases">
        <title>Streptomycin Non-resistant strain, P. mexicana.</title>
        <authorList>
            <person name="Ganesh-Kumar S."/>
            <person name="Zhe T."/>
            <person name="Yu Z."/>
            <person name="Min Y."/>
        </authorList>
    </citation>
    <scope>NUCLEOTIDE SEQUENCE [LARGE SCALE GENOMIC DNA]</scope>
    <source>
        <strain evidence="11 12">GTZY2</strain>
    </source>
</reference>
<keyword evidence="3 9" id="KW-0812">Transmembrane</keyword>
<dbReference type="SUPFAM" id="SSF48452">
    <property type="entry name" value="TPR-like"/>
    <property type="match status" value="1"/>
</dbReference>
<sequence>MAIDDLLDEHEQSERVRSWLRNNGAGLLGGVALGLAVILGWQWWQKDQAGKKEQAYQEYQMAVEGLAKGDLKQAKAAVDALSKNDALYADTAGLQLAKAQVEAGERDAAIATLRALTPDDALRPLINLRLARLLIDAGKHDEALKLLDAADDASSLEVRGDALLATGKAKEAQEAYTRALTTLDAVSPQRRLVELKLIHAGGTPPKTGGAA</sequence>
<proteinExistence type="inferred from homology"/>
<dbReference type="RefSeq" id="WP_187572707.1">
    <property type="nucleotide sequence ID" value="NZ_CP060731.1"/>
</dbReference>
<gene>
    <name evidence="11" type="ORF">IAE60_13850</name>
</gene>
<dbReference type="InterPro" id="IPR011990">
    <property type="entry name" value="TPR-like_helical_dom_sf"/>
</dbReference>
<evidence type="ECO:0000256" key="4">
    <source>
        <dbReference type="ARBA" id="ARBA00022989"/>
    </source>
</evidence>
<organism evidence="11 12">
    <name type="scientific">Pseudoxanthomonas mexicana</name>
    <dbReference type="NCBI Taxonomy" id="128785"/>
    <lineage>
        <taxon>Bacteria</taxon>
        <taxon>Pseudomonadati</taxon>
        <taxon>Pseudomonadota</taxon>
        <taxon>Gammaproteobacteria</taxon>
        <taxon>Lysobacterales</taxon>
        <taxon>Lysobacteraceae</taxon>
        <taxon>Pseudoxanthomonas</taxon>
    </lineage>
</organism>
<dbReference type="PANTHER" id="PTHR38035">
    <property type="entry name" value="UPF0070 PROTEIN YFGM"/>
    <property type="match status" value="1"/>
</dbReference>
<keyword evidence="6" id="KW-0143">Chaperone</keyword>
<keyword evidence="5 9" id="KW-0472">Membrane</keyword>
<comment type="subcellular location">
    <subcellularLocation>
        <location evidence="1">Cell membrane</location>
        <topology evidence="1">Single-pass type II membrane protein</topology>
    </subcellularLocation>
</comment>
<evidence type="ECO:0000256" key="1">
    <source>
        <dbReference type="ARBA" id="ARBA00004401"/>
    </source>
</evidence>
<evidence type="ECO:0000259" key="10">
    <source>
        <dbReference type="Pfam" id="PF09976"/>
    </source>
</evidence>
<comment type="similarity">
    <text evidence="7">Belongs to the YfgM family.</text>
</comment>
<name>A0A7G9TA82_PSEMX</name>
<evidence type="ECO:0000313" key="11">
    <source>
        <dbReference type="EMBL" id="QNN77007.1"/>
    </source>
</evidence>
<dbReference type="PIRSF" id="PIRSF006170">
    <property type="entry name" value="YfgM"/>
    <property type="match status" value="1"/>
</dbReference>
<dbReference type="GO" id="GO:0044877">
    <property type="term" value="F:protein-containing complex binding"/>
    <property type="evidence" value="ECO:0007669"/>
    <property type="project" value="InterPro"/>
</dbReference>
<evidence type="ECO:0000256" key="3">
    <source>
        <dbReference type="ARBA" id="ARBA00022692"/>
    </source>
</evidence>
<accession>A0A7G9TA82</accession>
<evidence type="ECO:0000256" key="6">
    <source>
        <dbReference type="ARBA" id="ARBA00023186"/>
    </source>
</evidence>
<evidence type="ECO:0000256" key="9">
    <source>
        <dbReference type="SAM" id="Phobius"/>
    </source>
</evidence>
<feature type="transmembrane region" description="Helical" evidence="9">
    <location>
        <begin position="25"/>
        <end position="44"/>
    </location>
</feature>
<feature type="domain" description="Ancillary SecYEG translocon subunit/Cell division coordinator CpoB TPR" evidence="10">
    <location>
        <begin position="17"/>
        <end position="197"/>
    </location>
</feature>
<dbReference type="InterPro" id="IPR026039">
    <property type="entry name" value="YfgM"/>
</dbReference>
<protein>
    <recommendedName>
        <fullName evidence="8">Ancillary SecYEG translocon subunit</fullName>
    </recommendedName>
</protein>
<dbReference type="GeneID" id="81472063"/>
<dbReference type="Gene3D" id="1.25.40.10">
    <property type="entry name" value="Tetratricopeptide repeat domain"/>
    <property type="match status" value="1"/>
</dbReference>
<dbReference type="PANTHER" id="PTHR38035:SF1">
    <property type="entry name" value="ANCILLARY SECYEG TRANSLOCON SUBUNIT"/>
    <property type="match status" value="1"/>
</dbReference>
<keyword evidence="2" id="KW-1003">Cell membrane</keyword>
<evidence type="ECO:0000256" key="7">
    <source>
        <dbReference type="ARBA" id="ARBA00024197"/>
    </source>
</evidence>
<keyword evidence="4 9" id="KW-1133">Transmembrane helix</keyword>
<dbReference type="EMBL" id="CP060731">
    <property type="protein sequence ID" value="QNN77007.1"/>
    <property type="molecule type" value="Genomic_DNA"/>
</dbReference>
<dbReference type="InterPro" id="IPR018704">
    <property type="entry name" value="SecYEG/CpoB_TPR"/>
</dbReference>
<evidence type="ECO:0000256" key="8">
    <source>
        <dbReference type="ARBA" id="ARBA00024235"/>
    </source>
</evidence>
<dbReference type="Proteomes" id="UP000515838">
    <property type="component" value="Chromosome"/>
</dbReference>
<evidence type="ECO:0000313" key="12">
    <source>
        <dbReference type="Proteomes" id="UP000515838"/>
    </source>
</evidence>
<evidence type="ECO:0000256" key="2">
    <source>
        <dbReference type="ARBA" id="ARBA00022475"/>
    </source>
</evidence>
<dbReference type="AlphaFoldDB" id="A0A7G9TA82"/>